<keyword evidence="11" id="KW-1133">Transmembrane helix</keyword>
<keyword evidence="14" id="KW-0175">Coiled coil</keyword>
<dbReference type="CDD" id="cd12914">
    <property type="entry name" value="PDC1_DGC_like"/>
    <property type="match status" value="1"/>
</dbReference>
<dbReference type="InterPro" id="IPR035965">
    <property type="entry name" value="PAS-like_dom_sf"/>
</dbReference>
<dbReference type="InterPro" id="IPR000014">
    <property type="entry name" value="PAS"/>
</dbReference>
<evidence type="ECO:0000256" key="5">
    <source>
        <dbReference type="ARBA" id="ARBA00022553"/>
    </source>
</evidence>
<evidence type="ECO:0000259" key="17">
    <source>
        <dbReference type="PROSITE" id="PS50885"/>
    </source>
</evidence>
<dbReference type="Pfam" id="PF02743">
    <property type="entry name" value="dCache_1"/>
    <property type="match status" value="1"/>
</dbReference>
<dbReference type="SMART" id="SM00387">
    <property type="entry name" value="HATPase_c"/>
    <property type="match status" value="1"/>
</dbReference>
<evidence type="ECO:0000259" key="16">
    <source>
        <dbReference type="PROSITE" id="PS50112"/>
    </source>
</evidence>
<dbReference type="InterPro" id="IPR036890">
    <property type="entry name" value="HATPase_C_sf"/>
</dbReference>
<dbReference type="InterPro" id="IPR036097">
    <property type="entry name" value="HisK_dim/P_sf"/>
</dbReference>
<protein>
    <recommendedName>
        <fullName evidence="3">histidine kinase</fullName>
        <ecNumber evidence="3">2.7.13.3</ecNumber>
    </recommendedName>
</protein>
<dbReference type="InterPro" id="IPR013656">
    <property type="entry name" value="PAS_4"/>
</dbReference>
<dbReference type="InterPro" id="IPR005467">
    <property type="entry name" value="His_kinase_dom"/>
</dbReference>
<evidence type="ECO:0000256" key="1">
    <source>
        <dbReference type="ARBA" id="ARBA00000085"/>
    </source>
</evidence>
<keyword evidence="4" id="KW-1003">Cell membrane</keyword>
<dbReference type="SUPFAM" id="SSF103190">
    <property type="entry name" value="Sensory domain-like"/>
    <property type="match status" value="1"/>
</dbReference>
<dbReference type="SUPFAM" id="SSF47384">
    <property type="entry name" value="Homodimeric domain of signal transducing histidine kinase"/>
    <property type="match status" value="1"/>
</dbReference>
<dbReference type="NCBIfam" id="TIGR00229">
    <property type="entry name" value="sensory_box"/>
    <property type="match status" value="1"/>
</dbReference>
<evidence type="ECO:0000256" key="7">
    <source>
        <dbReference type="ARBA" id="ARBA00022692"/>
    </source>
</evidence>
<keyword evidence="19" id="KW-1185">Reference proteome</keyword>
<dbReference type="SMART" id="SM00388">
    <property type="entry name" value="HisKA"/>
    <property type="match status" value="1"/>
</dbReference>
<dbReference type="PROSITE" id="PS50109">
    <property type="entry name" value="HIS_KIN"/>
    <property type="match status" value="1"/>
</dbReference>
<dbReference type="PANTHER" id="PTHR43065">
    <property type="entry name" value="SENSOR HISTIDINE KINASE"/>
    <property type="match status" value="1"/>
</dbReference>
<dbReference type="GO" id="GO:0000155">
    <property type="term" value="F:phosphorelay sensor kinase activity"/>
    <property type="evidence" value="ECO:0007669"/>
    <property type="project" value="InterPro"/>
</dbReference>
<keyword evidence="13" id="KW-0472">Membrane</keyword>
<evidence type="ECO:0000313" key="19">
    <source>
        <dbReference type="Proteomes" id="UP000293296"/>
    </source>
</evidence>
<dbReference type="InterPro" id="IPR029151">
    <property type="entry name" value="Sensor-like_sf"/>
</dbReference>
<feature type="domain" description="Histidine kinase" evidence="15">
    <location>
        <begin position="517"/>
        <end position="763"/>
    </location>
</feature>
<evidence type="ECO:0000256" key="3">
    <source>
        <dbReference type="ARBA" id="ARBA00012438"/>
    </source>
</evidence>
<keyword evidence="6" id="KW-0808">Transferase</keyword>
<dbReference type="Gene3D" id="3.30.565.10">
    <property type="entry name" value="Histidine kinase-like ATPase, C-terminal domain"/>
    <property type="match status" value="1"/>
</dbReference>
<comment type="subcellular location">
    <subcellularLocation>
        <location evidence="2">Cell membrane</location>
        <topology evidence="2">Multi-pass membrane protein</topology>
    </subcellularLocation>
</comment>
<dbReference type="InterPro" id="IPR003594">
    <property type="entry name" value="HATPase_dom"/>
</dbReference>
<dbReference type="SMART" id="SM00304">
    <property type="entry name" value="HAMP"/>
    <property type="match status" value="1"/>
</dbReference>
<accession>A0A4P6HNC5</accession>
<dbReference type="OrthoDB" id="5522918at2"/>
<evidence type="ECO:0000256" key="4">
    <source>
        <dbReference type="ARBA" id="ARBA00022475"/>
    </source>
</evidence>
<dbReference type="Pfam" id="PF00512">
    <property type="entry name" value="HisKA"/>
    <property type="match status" value="1"/>
</dbReference>
<dbReference type="Gene3D" id="3.30.450.20">
    <property type="entry name" value="PAS domain"/>
    <property type="match status" value="2"/>
</dbReference>
<dbReference type="EMBL" id="CP026538">
    <property type="protein sequence ID" value="QAZ68565.1"/>
    <property type="molecule type" value="Genomic_DNA"/>
</dbReference>
<dbReference type="SUPFAM" id="SSF55785">
    <property type="entry name" value="PYP-like sensor domain (PAS domain)"/>
    <property type="match status" value="1"/>
</dbReference>
<keyword evidence="5" id="KW-0597">Phosphoprotein</keyword>
<sequence>MKNPARTMLGRLLNRSMATLLVAVALLAALPATLAILWTSFEARGRAEAEVTANLVTLTRSLAAVQEAINRQALGMLETLRATRAVAQRDLPAANRLFTTVLADRPELSNVFLTDAAGRVIASGLPPFLGQDLSDRKYFRDAAASKRPGIGDFIFGRTTGKPILVYAIPLLDGNGELAGVLGLSYFLDGYERFVAGLAMPPHVRVTLLDPSGRRMVAYPPSPIYPLGQPAFPPIWEHVRDAAADAVTFTSPRPTGQVALLSSLRLRQFPDAPPYLTIVLSSARDEAFAEADLLLGRGLTLAVVAALLALALARLAGRAAIGRGIESLDRAAAALAGGDLSARAAVDGGAAEVRRLGESFNAMADTIEIRQHELADAAKALEQLRGQLSNILESMPSAIIGLDAAGRVTHLNAQAATLFGLPREAVIGREAASALPFLAGHMAALEDALRQRRSLLLERMPLRRGEDDRLMNMLFYPLVANGAEGVVIRLDDVTERERLRELMIQTEKMMSVGGLAAGMAHEINNPLGSILQAAQVLELQLDPALPANQEAARKLGLNLDAVRAYLEARKVLKFLAGIREAGLRAASIVSSMLEFSRQSDSRHVQADLRAMADKSLSLAESDYDLKKRYDFRHINIERDYPEEPVSVFCAPTEIEQVLLNLFKNAAQALAGVAGQGKTPTIAVRVRALPEAGEIVVADNGPGMDEATRARVFEPFFTTKPAGEGTGLGLSVSYFIIVNNHGGGIRMDAEPGAGTRCTITLPRREPS</sequence>
<evidence type="ECO:0000256" key="2">
    <source>
        <dbReference type="ARBA" id="ARBA00004651"/>
    </source>
</evidence>
<dbReference type="Proteomes" id="UP000293296">
    <property type="component" value="Chromosome"/>
</dbReference>
<dbReference type="RefSeq" id="WP_129354128.1">
    <property type="nucleotide sequence ID" value="NZ_CP026538.1"/>
</dbReference>
<dbReference type="InterPro" id="IPR033479">
    <property type="entry name" value="dCache_1"/>
</dbReference>
<keyword evidence="7" id="KW-0812">Transmembrane</keyword>
<dbReference type="AlphaFoldDB" id="A0A4P6HNC5"/>
<keyword evidence="12" id="KW-0902">Two-component regulatory system</keyword>
<evidence type="ECO:0000256" key="14">
    <source>
        <dbReference type="SAM" id="Coils"/>
    </source>
</evidence>
<dbReference type="GO" id="GO:0005524">
    <property type="term" value="F:ATP binding"/>
    <property type="evidence" value="ECO:0007669"/>
    <property type="project" value="UniProtKB-KW"/>
</dbReference>
<evidence type="ECO:0000256" key="6">
    <source>
        <dbReference type="ARBA" id="ARBA00022679"/>
    </source>
</evidence>
<dbReference type="Pfam" id="PF02518">
    <property type="entry name" value="HATPase_c"/>
    <property type="match status" value="1"/>
</dbReference>
<dbReference type="CDD" id="cd00130">
    <property type="entry name" value="PAS"/>
    <property type="match status" value="1"/>
</dbReference>
<dbReference type="InterPro" id="IPR003661">
    <property type="entry name" value="HisK_dim/P_dom"/>
</dbReference>
<dbReference type="CDD" id="cd00082">
    <property type="entry name" value="HisKA"/>
    <property type="match status" value="1"/>
</dbReference>
<dbReference type="KEGG" id="dcb:C3Y92_15545"/>
<keyword evidence="8" id="KW-0547">Nucleotide-binding</keyword>
<feature type="domain" description="PAS" evidence="16">
    <location>
        <begin position="383"/>
        <end position="428"/>
    </location>
</feature>
<feature type="coiled-coil region" evidence="14">
    <location>
        <begin position="366"/>
        <end position="393"/>
    </location>
</feature>
<evidence type="ECO:0000256" key="8">
    <source>
        <dbReference type="ARBA" id="ARBA00022741"/>
    </source>
</evidence>
<dbReference type="EC" id="2.7.13.3" evidence="3"/>
<feature type="domain" description="HAMP" evidence="17">
    <location>
        <begin position="318"/>
        <end position="371"/>
    </location>
</feature>
<gene>
    <name evidence="18" type="ORF">C3Y92_15545</name>
</gene>
<dbReference type="Gene3D" id="6.10.340.10">
    <property type="match status" value="1"/>
</dbReference>
<dbReference type="Pfam" id="PF00672">
    <property type="entry name" value="HAMP"/>
    <property type="match status" value="1"/>
</dbReference>
<evidence type="ECO:0000256" key="9">
    <source>
        <dbReference type="ARBA" id="ARBA00022777"/>
    </source>
</evidence>
<keyword evidence="10" id="KW-0067">ATP-binding</keyword>
<dbReference type="InterPro" id="IPR003660">
    <property type="entry name" value="HAMP_dom"/>
</dbReference>
<dbReference type="GO" id="GO:0005886">
    <property type="term" value="C:plasma membrane"/>
    <property type="evidence" value="ECO:0007669"/>
    <property type="project" value="UniProtKB-SubCell"/>
</dbReference>
<dbReference type="PANTHER" id="PTHR43065:SF42">
    <property type="entry name" value="TWO-COMPONENT SENSOR PPRA"/>
    <property type="match status" value="1"/>
</dbReference>
<dbReference type="InterPro" id="IPR004358">
    <property type="entry name" value="Sig_transdc_His_kin-like_C"/>
</dbReference>
<dbReference type="PROSITE" id="PS50885">
    <property type="entry name" value="HAMP"/>
    <property type="match status" value="1"/>
</dbReference>
<evidence type="ECO:0000256" key="10">
    <source>
        <dbReference type="ARBA" id="ARBA00022840"/>
    </source>
</evidence>
<keyword evidence="9 18" id="KW-0418">Kinase</keyword>
<evidence type="ECO:0000256" key="13">
    <source>
        <dbReference type="ARBA" id="ARBA00023136"/>
    </source>
</evidence>
<dbReference type="PRINTS" id="PR00344">
    <property type="entry name" value="BCTRLSENSOR"/>
</dbReference>
<reference evidence="18 19" key="1">
    <citation type="submission" date="2018-02" db="EMBL/GenBank/DDBJ databases">
        <title>Genome sequence of Desulfovibrio carbinolicus DSM 3852.</title>
        <authorList>
            <person name="Wilbanks E."/>
            <person name="Skennerton C.T."/>
            <person name="Orphan V.J."/>
        </authorList>
    </citation>
    <scope>NUCLEOTIDE SEQUENCE [LARGE SCALE GENOMIC DNA]</scope>
    <source>
        <strain evidence="18 19">DSM 3852</strain>
    </source>
</reference>
<comment type="catalytic activity">
    <reaction evidence="1">
        <text>ATP + protein L-histidine = ADP + protein N-phospho-L-histidine.</text>
        <dbReference type="EC" id="2.7.13.3"/>
    </reaction>
</comment>
<dbReference type="SUPFAM" id="SSF55874">
    <property type="entry name" value="ATPase domain of HSP90 chaperone/DNA topoisomerase II/histidine kinase"/>
    <property type="match status" value="1"/>
</dbReference>
<name>A0A4P6HNC5_9BACT</name>
<evidence type="ECO:0000313" key="18">
    <source>
        <dbReference type="EMBL" id="QAZ68565.1"/>
    </source>
</evidence>
<dbReference type="PROSITE" id="PS50112">
    <property type="entry name" value="PAS"/>
    <property type="match status" value="1"/>
</dbReference>
<evidence type="ECO:0000256" key="12">
    <source>
        <dbReference type="ARBA" id="ARBA00023012"/>
    </source>
</evidence>
<proteinExistence type="predicted"/>
<dbReference type="Gene3D" id="1.10.287.130">
    <property type="match status" value="1"/>
</dbReference>
<organism evidence="18 19">
    <name type="scientific">Solidesulfovibrio carbinolicus</name>
    <dbReference type="NCBI Taxonomy" id="296842"/>
    <lineage>
        <taxon>Bacteria</taxon>
        <taxon>Pseudomonadati</taxon>
        <taxon>Thermodesulfobacteriota</taxon>
        <taxon>Desulfovibrionia</taxon>
        <taxon>Desulfovibrionales</taxon>
        <taxon>Desulfovibrionaceae</taxon>
        <taxon>Solidesulfovibrio</taxon>
    </lineage>
</organism>
<dbReference type="Pfam" id="PF08448">
    <property type="entry name" value="PAS_4"/>
    <property type="match status" value="1"/>
</dbReference>
<dbReference type="SMART" id="SM00091">
    <property type="entry name" value="PAS"/>
    <property type="match status" value="1"/>
</dbReference>
<evidence type="ECO:0000256" key="11">
    <source>
        <dbReference type="ARBA" id="ARBA00022989"/>
    </source>
</evidence>
<evidence type="ECO:0000259" key="15">
    <source>
        <dbReference type="PROSITE" id="PS50109"/>
    </source>
</evidence>